<organism evidence="1 2">
    <name type="scientific">Saccharothrix violaceirubra</name>
    <dbReference type="NCBI Taxonomy" id="413306"/>
    <lineage>
        <taxon>Bacteria</taxon>
        <taxon>Bacillati</taxon>
        <taxon>Actinomycetota</taxon>
        <taxon>Actinomycetes</taxon>
        <taxon>Pseudonocardiales</taxon>
        <taxon>Pseudonocardiaceae</taxon>
        <taxon>Saccharothrix</taxon>
    </lineage>
</organism>
<reference evidence="1 2" key="1">
    <citation type="submission" date="2020-08" db="EMBL/GenBank/DDBJ databases">
        <title>Sequencing the genomes of 1000 actinobacteria strains.</title>
        <authorList>
            <person name="Klenk H.-P."/>
        </authorList>
    </citation>
    <scope>NUCLEOTIDE SEQUENCE [LARGE SCALE GENOMIC DNA]</scope>
    <source>
        <strain evidence="1 2">DSM 45084</strain>
    </source>
</reference>
<keyword evidence="2" id="KW-1185">Reference proteome</keyword>
<dbReference type="Proteomes" id="UP000542674">
    <property type="component" value="Unassembled WGS sequence"/>
</dbReference>
<sequence>MSTSGPGRGRDDLGRALLAQHPRGEQWRQLDVTIANLTFDQITRMGSLGEEHASDRQAVRDRIIAGITDPELAGRLASRWIRWKDTFGLPMPAELDDPIAVLHHPYVLARQAAPNHSGWHKVVLPVFDAGLAIAAAGHDDEGVADYELLTAPWRQTCLPSRYTATSAYGPRSQAALRVLRHAEVTSATVVRRMGRACAAIDEQHWEAACAAVTEASIAWGFPLRARCLYWETVPAAEDAVGESPTDTSIVNALWGAAISQAFAGRLDSDTSALLASPWRTAGLPLPG</sequence>
<evidence type="ECO:0000313" key="2">
    <source>
        <dbReference type="Proteomes" id="UP000542674"/>
    </source>
</evidence>
<proteinExistence type="predicted"/>
<evidence type="ECO:0000313" key="1">
    <source>
        <dbReference type="EMBL" id="MBB4966806.1"/>
    </source>
</evidence>
<gene>
    <name evidence="1" type="ORF">F4559_004165</name>
</gene>
<name>A0A7W7T5R4_9PSEU</name>
<comment type="caution">
    <text evidence="1">The sequence shown here is derived from an EMBL/GenBank/DDBJ whole genome shotgun (WGS) entry which is preliminary data.</text>
</comment>
<protein>
    <submittedName>
        <fullName evidence="1">Uncharacterized protein</fullName>
    </submittedName>
</protein>
<dbReference type="RefSeq" id="WP_184671057.1">
    <property type="nucleotide sequence ID" value="NZ_BAABAI010000022.1"/>
</dbReference>
<dbReference type="AlphaFoldDB" id="A0A7W7T5R4"/>
<accession>A0A7W7T5R4</accession>
<dbReference type="EMBL" id="JACHJS010000001">
    <property type="protein sequence ID" value="MBB4966806.1"/>
    <property type="molecule type" value="Genomic_DNA"/>
</dbReference>